<evidence type="ECO:0000256" key="5">
    <source>
        <dbReference type="ARBA" id="ARBA00022729"/>
    </source>
</evidence>
<dbReference type="EMBL" id="FNAN01000014">
    <property type="protein sequence ID" value="SDG01833.1"/>
    <property type="molecule type" value="Genomic_DNA"/>
</dbReference>
<dbReference type="GO" id="GO:0044718">
    <property type="term" value="P:siderophore transmembrane transport"/>
    <property type="evidence" value="ECO:0007669"/>
    <property type="project" value="TreeGrafter"/>
</dbReference>
<dbReference type="Proteomes" id="UP000198748">
    <property type="component" value="Unassembled WGS sequence"/>
</dbReference>
<evidence type="ECO:0000256" key="2">
    <source>
        <dbReference type="ARBA" id="ARBA00022448"/>
    </source>
</evidence>
<protein>
    <submittedName>
        <fullName evidence="11">CarboxypepD_reg-like domain-containing protein</fullName>
    </submittedName>
</protein>
<keyword evidence="4 8" id="KW-0812">Transmembrane</keyword>
<keyword evidence="5 9" id="KW-0732">Signal</keyword>
<organism evidence="11 12">
    <name type="scientific">Dyadobacter soli</name>
    <dbReference type="NCBI Taxonomy" id="659014"/>
    <lineage>
        <taxon>Bacteria</taxon>
        <taxon>Pseudomonadati</taxon>
        <taxon>Bacteroidota</taxon>
        <taxon>Cytophagia</taxon>
        <taxon>Cytophagales</taxon>
        <taxon>Spirosomataceae</taxon>
        <taxon>Dyadobacter</taxon>
    </lineage>
</organism>
<evidence type="ECO:0000256" key="6">
    <source>
        <dbReference type="ARBA" id="ARBA00023136"/>
    </source>
</evidence>
<evidence type="ECO:0000313" key="12">
    <source>
        <dbReference type="Proteomes" id="UP000198748"/>
    </source>
</evidence>
<dbReference type="STRING" id="659014.SAMN04487996_114148"/>
<dbReference type="InterPro" id="IPR012910">
    <property type="entry name" value="Plug_dom"/>
</dbReference>
<evidence type="ECO:0000313" key="11">
    <source>
        <dbReference type="EMBL" id="SDG01833.1"/>
    </source>
</evidence>
<dbReference type="OrthoDB" id="1109208at2"/>
<feature type="signal peptide" evidence="9">
    <location>
        <begin position="1"/>
        <end position="26"/>
    </location>
</feature>
<dbReference type="SUPFAM" id="SSF49464">
    <property type="entry name" value="Carboxypeptidase regulatory domain-like"/>
    <property type="match status" value="1"/>
</dbReference>
<dbReference type="Pfam" id="PF13715">
    <property type="entry name" value="CarbopepD_reg_2"/>
    <property type="match status" value="1"/>
</dbReference>
<reference evidence="12" key="1">
    <citation type="submission" date="2016-10" db="EMBL/GenBank/DDBJ databases">
        <authorList>
            <person name="Varghese N."/>
            <person name="Submissions S."/>
        </authorList>
    </citation>
    <scope>NUCLEOTIDE SEQUENCE [LARGE SCALE GENOMIC DNA]</scope>
    <source>
        <strain evidence="12">DSM 25329</strain>
    </source>
</reference>
<evidence type="ECO:0000256" key="4">
    <source>
        <dbReference type="ARBA" id="ARBA00022692"/>
    </source>
</evidence>
<evidence type="ECO:0000256" key="8">
    <source>
        <dbReference type="PROSITE-ProRule" id="PRU01360"/>
    </source>
</evidence>
<dbReference type="PANTHER" id="PTHR30069:SF29">
    <property type="entry name" value="HEMOGLOBIN AND HEMOGLOBIN-HAPTOGLOBIN-BINDING PROTEIN 1-RELATED"/>
    <property type="match status" value="1"/>
</dbReference>
<accession>A0A1G7QTL8</accession>
<comment type="subcellular location">
    <subcellularLocation>
        <location evidence="1 8">Cell outer membrane</location>
        <topology evidence="1 8">Multi-pass membrane protein</topology>
    </subcellularLocation>
</comment>
<gene>
    <name evidence="11" type="ORF">SAMN04487996_114148</name>
</gene>
<feature type="domain" description="TonB-dependent receptor plug" evidence="10">
    <location>
        <begin position="123"/>
        <end position="231"/>
    </location>
</feature>
<keyword evidence="12" id="KW-1185">Reference proteome</keyword>
<name>A0A1G7QTL8_9BACT</name>
<dbReference type="InterPro" id="IPR037066">
    <property type="entry name" value="Plug_dom_sf"/>
</dbReference>
<evidence type="ECO:0000259" key="10">
    <source>
        <dbReference type="Pfam" id="PF07715"/>
    </source>
</evidence>
<proteinExistence type="inferred from homology"/>
<dbReference type="GO" id="GO:0015344">
    <property type="term" value="F:siderophore uptake transmembrane transporter activity"/>
    <property type="evidence" value="ECO:0007669"/>
    <property type="project" value="TreeGrafter"/>
</dbReference>
<evidence type="ECO:0000256" key="7">
    <source>
        <dbReference type="ARBA" id="ARBA00023237"/>
    </source>
</evidence>
<keyword evidence="2 8" id="KW-0813">Transport</keyword>
<dbReference type="SUPFAM" id="SSF56935">
    <property type="entry name" value="Porins"/>
    <property type="match status" value="1"/>
</dbReference>
<dbReference type="PROSITE" id="PS52016">
    <property type="entry name" value="TONB_DEPENDENT_REC_3"/>
    <property type="match status" value="1"/>
</dbReference>
<dbReference type="Gene3D" id="2.40.170.20">
    <property type="entry name" value="TonB-dependent receptor, beta-barrel domain"/>
    <property type="match status" value="1"/>
</dbReference>
<evidence type="ECO:0000256" key="3">
    <source>
        <dbReference type="ARBA" id="ARBA00022452"/>
    </source>
</evidence>
<dbReference type="AlphaFoldDB" id="A0A1G7QTL8"/>
<dbReference type="InterPro" id="IPR008969">
    <property type="entry name" value="CarboxyPept-like_regulatory"/>
</dbReference>
<dbReference type="InterPro" id="IPR036942">
    <property type="entry name" value="Beta-barrel_TonB_sf"/>
</dbReference>
<evidence type="ECO:0000256" key="9">
    <source>
        <dbReference type="SAM" id="SignalP"/>
    </source>
</evidence>
<keyword evidence="3 8" id="KW-1134">Transmembrane beta strand</keyword>
<keyword evidence="6 8" id="KW-0472">Membrane</keyword>
<dbReference type="Gene3D" id="2.170.130.10">
    <property type="entry name" value="TonB-dependent receptor, plug domain"/>
    <property type="match status" value="1"/>
</dbReference>
<dbReference type="PANTHER" id="PTHR30069">
    <property type="entry name" value="TONB-DEPENDENT OUTER MEMBRANE RECEPTOR"/>
    <property type="match status" value="1"/>
</dbReference>
<comment type="similarity">
    <text evidence="8">Belongs to the TonB-dependent receptor family.</text>
</comment>
<sequence length="1027" mass="111160">MNRTSAFIRNLLFSLLALLLCQHSFAQISLTGKVTESVTQEPLAGVSIRIQGKVAGTITDTKGEFALTTTSNPPFSIIVSSVGFQTQEIAVTASMSNLDIKMVEQPVLGKEIVVSASRVEESVMKSPVAVEKLDIRGIRDTPATNFYDALANLKGIDMTTQGVLFKSINMRGFGATGNPRTVQMIDGMDNQAPGLNFPLDNIIGMSELDVESVEVLPGAASALYGPNAVNGLVLMNSKSPFLYQGLSANLKGGIMHEKNRSKATTPFAEATIRYAKAFNNKFAFKVNLSYIQAKDWEATNYTNLNVGGNADPNRGKGTDLDYDGTNVYGDEIQTNINAVAKALASAGQIPQAAVGLVPNAFVSRTGFREKDLVDYDTKSFKANAALHYRLNEKVEAIAQVNYGYGTTVYTGTGRYSLRDFNLTQAKLELRGDNFTVRAYTTQERSGKSYLSGLAAVSMLGEIKPNNTWFGQYVGAFVQARGAGVAEADAHVAARQFADQGMPQPGSAQFNQLLDKYRNMPIVNGGGGFADKTNMYHAEGFYNFKNQIRFLELIAGANYRLYTLRSAGTLFADTKEGRDGTIPINEWGAFVQAGKNLLSDHLKLTGSIRYDKNENFDGQFTPRVSAVTTFGEHNIRLSYQTGFRIPTTQNQYIDLRTPSGTLVGGLPEFDSRYNLSSGILRQNLSEASVLAVVQSDPSVLQSAQQYATVVVTQQATTAITQQVTTAVTTQVNQGVAAGTVPNDPAAIQAAITAGVNQTLPGVLAAQLPGILAAQVPGLVPDLAKAYALGKLPKYQPVKLKPERIASYEIGYKGIIARKLFIDAYYYISKYKNLIGGTVIVVPTAAAAPGLPIESGIGVGSYQGFARTVNTTETITTRGFAIGLNYALPRGFNVGGNVANNELKDFTPSPEVQYSQFNTPKYRYNVNFGRRITSSNTWGFNVVYRYQQAFTWESSFVVPTTTDVPVFSNTRVPAIKNLDAQVSLKVPAIKSIIKVGGTNLFGKSYFQSYASPNVGSTYYVSIMFDELLN</sequence>
<dbReference type="Gene3D" id="2.60.40.1120">
    <property type="entry name" value="Carboxypeptidase-like, regulatory domain"/>
    <property type="match status" value="1"/>
</dbReference>
<dbReference type="RefSeq" id="WP_090154990.1">
    <property type="nucleotide sequence ID" value="NZ_FNAN01000014.1"/>
</dbReference>
<keyword evidence="7 8" id="KW-0998">Cell outer membrane</keyword>
<dbReference type="Pfam" id="PF07715">
    <property type="entry name" value="Plug"/>
    <property type="match status" value="1"/>
</dbReference>
<evidence type="ECO:0000256" key="1">
    <source>
        <dbReference type="ARBA" id="ARBA00004571"/>
    </source>
</evidence>
<feature type="chain" id="PRO_5011523388" evidence="9">
    <location>
        <begin position="27"/>
        <end position="1027"/>
    </location>
</feature>
<dbReference type="GO" id="GO:0009279">
    <property type="term" value="C:cell outer membrane"/>
    <property type="evidence" value="ECO:0007669"/>
    <property type="project" value="UniProtKB-SubCell"/>
</dbReference>
<dbReference type="InterPro" id="IPR039426">
    <property type="entry name" value="TonB-dep_rcpt-like"/>
</dbReference>